<name>A0A8H4RNX7_9HELO</name>
<dbReference type="SUPFAM" id="SSF51735">
    <property type="entry name" value="NAD(P)-binding Rossmann-fold domains"/>
    <property type="match status" value="1"/>
</dbReference>
<gene>
    <name evidence="8" type="ORF">G7Y89_g4692</name>
</gene>
<evidence type="ECO:0000256" key="3">
    <source>
        <dbReference type="ARBA" id="ARBA00038984"/>
    </source>
</evidence>
<evidence type="ECO:0000256" key="5">
    <source>
        <dbReference type="ARBA" id="ARBA00049233"/>
    </source>
</evidence>
<dbReference type="PANTHER" id="PTHR22604:SF115">
    <property type="entry name" value="DIHYDRODIOL DEHYDROGENASE, PUTATIVE (AFU_ORTHOLOGUE AFUA_1G07520)-RELATED"/>
    <property type="match status" value="1"/>
</dbReference>
<dbReference type="GO" id="GO:0000166">
    <property type="term" value="F:nucleotide binding"/>
    <property type="evidence" value="ECO:0007669"/>
    <property type="project" value="InterPro"/>
</dbReference>
<dbReference type="Gene3D" id="3.40.50.720">
    <property type="entry name" value="NAD(P)-binding Rossmann-like Domain"/>
    <property type="match status" value="1"/>
</dbReference>
<comment type="similarity">
    <text evidence="1">Belongs to the Gfo/Idh/MocA family.</text>
</comment>
<comment type="catalytic activity">
    <reaction evidence="5">
        <text>D-xylose + NADP(+) = D-xylono-1,5-lactone + NADPH + H(+)</text>
        <dbReference type="Rhea" id="RHEA:22000"/>
        <dbReference type="ChEBI" id="CHEBI:15378"/>
        <dbReference type="ChEBI" id="CHEBI:15867"/>
        <dbReference type="ChEBI" id="CHEBI:53455"/>
        <dbReference type="ChEBI" id="CHEBI:57783"/>
        <dbReference type="ChEBI" id="CHEBI:58349"/>
        <dbReference type="EC" id="1.1.1.179"/>
    </reaction>
</comment>
<keyword evidence="9" id="KW-1185">Reference proteome</keyword>
<organism evidence="8 9">
    <name type="scientific">Cudoniella acicularis</name>
    <dbReference type="NCBI Taxonomy" id="354080"/>
    <lineage>
        <taxon>Eukaryota</taxon>
        <taxon>Fungi</taxon>
        <taxon>Dikarya</taxon>
        <taxon>Ascomycota</taxon>
        <taxon>Pezizomycotina</taxon>
        <taxon>Leotiomycetes</taxon>
        <taxon>Helotiales</taxon>
        <taxon>Tricladiaceae</taxon>
        <taxon>Cudoniella</taxon>
    </lineage>
</organism>
<dbReference type="Pfam" id="PF22725">
    <property type="entry name" value="GFO_IDH_MocA_C3"/>
    <property type="match status" value="1"/>
</dbReference>
<evidence type="ECO:0000256" key="2">
    <source>
        <dbReference type="ARBA" id="ARBA00023002"/>
    </source>
</evidence>
<dbReference type="AlphaFoldDB" id="A0A8H4RNX7"/>
<comment type="caution">
    <text evidence="8">The sequence shown here is derived from an EMBL/GenBank/DDBJ whole genome shotgun (WGS) entry which is preliminary data.</text>
</comment>
<dbReference type="SUPFAM" id="SSF55347">
    <property type="entry name" value="Glyceraldehyde-3-phosphate dehydrogenase-like, C-terminal domain"/>
    <property type="match status" value="1"/>
</dbReference>
<dbReference type="InterPro" id="IPR036291">
    <property type="entry name" value="NAD(P)-bd_dom_sf"/>
</dbReference>
<dbReference type="InterPro" id="IPR050984">
    <property type="entry name" value="Gfo/Idh/MocA_domain"/>
</dbReference>
<dbReference type="GO" id="GO:0047837">
    <property type="term" value="F:D-xylose 1-dehydrogenase (NADP+) activity"/>
    <property type="evidence" value="ECO:0007669"/>
    <property type="project" value="UniProtKB-EC"/>
</dbReference>
<dbReference type="InterPro" id="IPR055170">
    <property type="entry name" value="GFO_IDH_MocA-like_dom"/>
</dbReference>
<evidence type="ECO:0000256" key="4">
    <source>
        <dbReference type="ARBA" id="ARBA00042988"/>
    </source>
</evidence>
<proteinExistence type="inferred from homology"/>
<feature type="domain" description="Gfo/Idh/MocA-like oxidoreductase N-terminal" evidence="6">
    <location>
        <begin position="6"/>
        <end position="136"/>
    </location>
</feature>
<dbReference type="EC" id="1.1.1.179" evidence="3"/>
<accession>A0A8H4RNX7</accession>
<dbReference type="Pfam" id="PF01408">
    <property type="entry name" value="GFO_IDH_MocA"/>
    <property type="match status" value="1"/>
</dbReference>
<feature type="domain" description="GFO/IDH/MocA-like oxidoreductase" evidence="7">
    <location>
        <begin position="147"/>
        <end position="287"/>
    </location>
</feature>
<dbReference type="EMBL" id="JAAMPI010000261">
    <property type="protein sequence ID" value="KAF4633424.1"/>
    <property type="molecule type" value="Genomic_DNA"/>
</dbReference>
<evidence type="ECO:0000256" key="1">
    <source>
        <dbReference type="ARBA" id="ARBA00010928"/>
    </source>
</evidence>
<evidence type="ECO:0000313" key="8">
    <source>
        <dbReference type="EMBL" id="KAF4633424.1"/>
    </source>
</evidence>
<evidence type="ECO:0000313" key="9">
    <source>
        <dbReference type="Proteomes" id="UP000566819"/>
    </source>
</evidence>
<reference evidence="8 9" key="1">
    <citation type="submission" date="2020-03" db="EMBL/GenBank/DDBJ databases">
        <title>Draft Genome Sequence of Cudoniella acicularis.</title>
        <authorList>
            <person name="Buettner E."/>
            <person name="Kellner H."/>
        </authorList>
    </citation>
    <scope>NUCLEOTIDE SEQUENCE [LARGE SCALE GENOMIC DNA]</scope>
    <source>
        <strain evidence="8 9">DSM 108380</strain>
    </source>
</reference>
<dbReference type="InterPro" id="IPR000683">
    <property type="entry name" value="Gfo/Idh/MocA-like_OxRdtase_N"/>
</dbReference>
<dbReference type="Gene3D" id="3.30.360.10">
    <property type="entry name" value="Dihydrodipicolinate Reductase, domain 2"/>
    <property type="match status" value="1"/>
</dbReference>
<dbReference type="Proteomes" id="UP000566819">
    <property type="component" value="Unassembled WGS sequence"/>
</dbReference>
<evidence type="ECO:0000259" key="6">
    <source>
        <dbReference type="Pfam" id="PF01408"/>
    </source>
</evidence>
<evidence type="ECO:0000259" key="7">
    <source>
        <dbReference type="Pfam" id="PF22725"/>
    </source>
</evidence>
<protein>
    <recommendedName>
        <fullName evidence="3">D-xylose 1-dehydrogenase (NADP(+), D-xylono-1,5-lactone-forming)</fullName>
        <ecNumber evidence="3">1.1.1.179</ecNumber>
    </recommendedName>
    <alternativeName>
        <fullName evidence="4">D-xylose-NADP dehydrogenase</fullName>
    </alternativeName>
</protein>
<dbReference type="PANTHER" id="PTHR22604">
    <property type="entry name" value="OXIDOREDUCTASES"/>
    <property type="match status" value="1"/>
</dbReference>
<sequence>MGPKIINWGILGPGGIAKTFTKDLLVDPKTRGVTHLQHSVAAVASSSNLARAEEFLKDVGAPASAKAYGSYQELVSDTAVEIVYVATPHSHHFEHVLLCLKAGKNVLCEKPITVNAEQAKILVKSAREKNLFLMEGVWTRYLPISAYVREIIASNRLGPIQRVLADTSIATSPETSFADGTHRLVNLDLAGGSLLDLGIYSLSWIFDVLYTGERPETRKAPEIQSFLKLYHTGSDESATVLLNFPRSAEQGGDAHAIAFSGIRAGSDPDGKGGAGPALRVFGEKGEIQLFAPLYRPTRSHLVLSDGTVEDKKWPQPGPGIGSGWYNGFAGVTGAEGEGHGMFWEADEVGDALVNDRKEGRLEGLDETVLILEVMDTARKQAGLVYPDRVESVEYPVGPK</sequence>
<keyword evidence="2" id="KW-0560">Oxidoreductase</keyword>
<dbReference type="OrthoDB" id="2129491at2759"/>